<proteinExistence type="predicted"/>
<gene>
    <name evidence="4" type="ORF">ACFOES_03390</name>
</gene>
<dbReference type="PANTHER" id="PTHR10000:SF8">
    <property type="entry name" value="HAD SUPERFAMILY HYDROLASE-LIKE, TYPE 3"/>
    <property type="match status" value="1"/>
</dbReference>
<organism evidence="4 5">
    <name type="scientific">Acidimangrovimonas pyrenivorans</name>
    <dbReference type="NCBI Taxonomy" id="2030798"/>
    <lineage>
        <taxon>Bacteria</taxon>
        <taxon>Pseudomonadati</taxon>
        <taxon>Pseudomonadota</taxon>
        <taxon>Alphaproteobacteria</taxon>
        <taxon>Rhodobacterales</taxon>
        <taxon>Paracoccaceae</taxon>
        <taxon>Acidimangrovimonas</taxon>
    </lineage>
</organism>
<keyword evidence="3" id="KW-0460">Magnesium</keyword>
<dbReference type="SUPFAM" id="SSF56784">
    <property type="entry name" value="HAD-like"/>
    <property type="match status" value="1"/>
</dbReference>
<dbReference type="SFLD" id="SFLDG01142">
    <property type="entry name" value="C2.B.2:_Mannosyl-3-phosphoglyc"/>
    <property type="match status" value="1"/>
</dbReference>
<name>A0ABV7ADJ6_9RHOB</name>
<dbReference type="Proteomes" id="UP001595443">
    <property type="component" value="Unassembled WGS sequence"/>
</dbReference>
<accession>A0ABV7ADJ6</accession>
<dbReference type="Gene3D" id="3.40.50.1000">
    <property type="entry name" value="HAD superfamily/HAD-like"/>
    <property type="match status" value="1"/>
</dbReference>
<evidence type="ECO:0000256" key="1">
    <source>
        <dbReference type="ARBA" id="ARBA00022723"/>
    </source>
</evidence>
<evidence type="ECO:0000313" key="4">
    <source>
        <dbReference type="EMBL" id="MFC2967125.1"/>
    </source>
</evidence>
<dbReference type="PANTHER" id="PTHR10000">
    <property type="entry name" value="PHOSPHOSERINE PHOSPHATASE"/>
    <property type="match status" value="1"/>
</dbReference>
<dbReference type="SFLD" id="SFLDS00003">
    <property type="entry name" value="Haloacid_Dehalogenase"/>
    <property type="match status" value="1"/>
</dbReference>
<dbReference type="InterPro" id="IPR006381">
    <property type="entry name" value="HAD-SF-IIB-MPGP"/>
</dbReference>
<evidence type="ECO:0000256" key="3">
    <source>
        <dbReference type="ARBA" id="ARBA00022842"/>
    </source>
</evidence>
<dbReference type="RefSeq" id="WP_377831767.1">
    <property type="nucleotide sequence ID" value="NZ_JBHRSK010000004.1"/>
</dbReference>
<keyword evidence="2 4" id="KW-0378">Hydrolase</keyword>
<reference evidence="5" key="1">
    <citation type="journal article" date="2019" name="Int. J. Syst. Evol. Microbiol.">
        <title>The Global Catalogue of Microorganisms (GCM) 10K type strain sequencing project: providing services to taxonomists for standard genome sequencing and annotation.</title>
        <authorList>
            <consortium name="The Broad Institute Genomics Platform"/>
            <consortium name="The Broad Institute Genome Sequencing Center for Infectious Disease"/>
            <person name="Wu L."/>
            <person name="Ma J."/>
        </authorList>
    </citation>
    <scope>NUCLEOTIDE SEQUENCE [LARGE SCALE GENOMIC DNA]</scope>
    <source>
        <strain evidence="5">KCTC 62192</strain>
    </source>
</reference>
<evidence type="ECO:0000256" key="2">
    <source>
        <dbReference type="ARBA" id="ARBA00022801"/>
    </source>
</evidence>
<keyword evidence="5" id="KW-1185">Reference proteome</keyword>
<dbReference type="EMBL" id="JBHRSK010000004">
    <property type="protein sequence ID" value="MFC2967125.1"/>
    <property type="molecule type" value="Genomic_DNA"/>
</dbReference>
<protein>
    <submittedName>
        <fullName evidence="4">HAD-IIB family hydrolase</fullName>
    </submittedName>
</protein>
<dbReference type="NCBIfam" id="TIGR01486">
    <property type="entry name" value="HAD-SF-IIB-MPGP"/>
    <property type="match status" value="1"/>
</dbReference>
<comment type="caution">
    <text evidence="4">The sequence shown here is derived from an EMBL/GenBank/DDBJ whole genome shotgun (WGS) entry which is preliminary data.</text>
</comment>
<sequence length="261" mass="26950">MGAEFVVFTDLDGTLLDHESYSYEAARPLLELLTAEGIPVVLASSKTAAEIAPLRAELGLSACPAIVENGAGLLPPGQERPAAARTHDRLRAALDALPGELRALFRGFSDWSAAEIARRTGLTPEAAALAAQRDFSEPGLFSGSAAEREEFTAVLAEAGITAVQGGRFLTLSFGAAKADRMAEVAARYPGATTVALGDAPNDIAMLQAADYAVVVPNPAHAALPPLAGEATGRIRRAPCPGPAGWAAGLGQLLAELRQTSE</sequence>
<dbReference type="InterPro" id="IPR023214">
    <property type="entry name" value="HAD_sf"/>
</dbReference>
<dbReference type="GO" id="GO:0016787">
    <property type="term" value="F:hydrolase activity"/>
    <property type="evidence" value="ECO:0007669"/>
    <property type="project" value="UniProtKB-KW"/>
</dbReference>
<dbReference type="InterPro" id="IPR036412">
    <property type="entry name" value="HAD-like_sf"/>
</dbReference>
<keyword evidence="1" id="KW-0479">Metal-binding</keyword>
<dbReference type="Pfam" id="PF08282">
    <property type="entry name" value="Hydrolase_3"/>
    <property type="match status" value="2"/>
</dbReference>
<dbReference type="Gene3D" id="3.30.980.20">
    <property type="entry name" value="Putative mannosyl-3-phosphoglycerate phosphatase, domain 2"/>
    <property type="match status" value="1"/>
</dbReference>
<dbReference type="InterPro" id="IPR006379">
    <property type="entry name" value="HAD-SF_hydro_IIB"/>
</dbReference>
<evidence type="ECO:0000313" key="5">
    <source>
        <dbReference type="Proteomes" id="UP001595443"/>
    </source>
</evidence>
<dbReference type="SFLD" id="SFLDG01140">
    <property type="entry name" value="C2.B:_Phosphomannomutase_and_P"/>
    <property type="match status" value="1"/>
</dbReference>
<dbReference type="NCBIfam" id="TIGR01484">
    <property type="entry name" value="HAD-SF-IIB"/>
    <property type="match status" value="1"/>
</dbReference>